<dbReference type="GO" id="GO:0009007">
    <property type="term" value="F:site-specific DNA-methyltransferase (adenine-specific) activity"/>
    <property type="evidence" value="ECO:0007669"/>
    <property type="project" value="UniProtKB-EC"/>
</dbReference>
<dbReference type="InterPro" id="IPR002295">
    <property type="entry name" value="N4/N6-MTase_EcoPI_Mod-like"/>
</dbReference>
<keyword evidence="7" id="KW-0175">Coiled coil</keyword>
<dbReference type="Gene3D" id="3.40.50.150">
    <property type="entry name" value="Vaccinia Virus protein VP39"/>
    <property type="match status" value="1"/>
</dbReference>
<dbReference type="GO" id="GO:0032259">
    <property type="term" value="P:methylation"/>
    <property type="evidence" value="ECO:0007669"/>
    <property type="project" value="UniProtKB-KW"/>
</dbReference>
<evidence type="ECO:0000259" key="9">
    <source>
        <dbReference type="Pfam" id="PF18273"/>
    </source>
</evidence>
<evidence type="ECO:0000256" key="6">
    <source>
        <dbReference type="ARBA" id="ARBA00047942"/>
    </source>
</evidence>
<dbReference type="InterPro" id="IPR029063">
    <property type="entry name" value="SAM-dependent_MTases_sf"/>
</dbReference>
<feature type="domain" description="DNA methylase N-4/N-6" evidence="8">
    <location>
        <begin position="112"/>
        <end position="436"/>
    </location>
</feature>
<gene>
    <name evidence="10" type="ORF">CMTB2_04807</name>
</gene>
<evidence type="ECO:0000256" key="7">
    <source>
        <dbReference type="SAM" id="Coils"/>
    </source>
</evidence>
<protein>
    <recommendedName>
        <fullName evidence="2">site-specific DNA-methyltransferase (adenine-specific)</fullName>
        <ecNumber evidence="2">2.1.1.72</ecNumber>
    </recommendedName>
</protein>
<keyword evidence="5" id="KW-0949">S-adenosyl-L-methionine</keyword>
<evidence type="ECO:0000256" key="3">
    <source>
        <dbReference type="ARBA" id="ARBA00022603"/>
    </source>
</evidence>
<dbReference type="REBASE" id="47192">
    <property type="entry name" value="M.CmeTB2ORF4807P"/>
</dbReference>
<feature type="domain" description="Type III R-M EcoP15I C-terminal" evidence="9">
    <location>
        <begin position="581"/>
        <end position="672"/>
    </location>
</feature>
<dbReference type="InterPro" id="IPR041405">
    <property type="entry name" value="T3RM_EcoP15I_C"/>
</dbReference>
<dbReference type="GO" id="GO:0008170">
    <property type="term" value="F:N-methyltransferase activity"/>
    <property type="evidence" value="ECO:0007669"/>
    <property type="project" value="InterPro"/>
</dbReference>
<evidence type="ECO:0000256" key="5">
    <source>
        <dbReference type="ARBA" id="ARBA00022691"/>
    </source>
</evidence>
<dbReference type="SUPFAM" id="SSF53335">
    <property type="entry name" value="S-adenosyl-L-methionine-dependent methyltransferases"/>
    <property type="match status" value="1"/>
</dbReference>
<dbReference type="Proteomes" id="UP000003288">
    <property type="component" value="Unassembled WGS sequence"/>
</dbReference>
<proteinExistence type="inferred from homology"/>
<feature type="coiled-coil region" evidence="7">
    <location>
        <begin position="486"/>
        <end position="544"/>
    </location>
</feature>
<dbReference type="Pfam" id="PF01555">
    <property type="entry name" value="N6_N4_Mtase"/>
    <property type="match status" value="1"/>
</dbReference>
<dbReference type="Pfam" id="PF18273">
    <property type="entry name" value="T3RM_EcoP15I_C"/>
    <property type="match status" value="1"/>
</dbReference>
<dbReference type="GO" id="GO:0003677">
    <property type="term" value="F:DNA binding"/>
    <property type="evidence" value="ECO:0007669"/>
    <property type="project" value="InterPro"/>
</dbReference>
<evidence type="ECO:0000256" key="1">
    <source>
        <dbReference type="ARBA" id="ARBA00006594"/>
    </source>
</evidence>
<evidence type="ECO:0000256" key="2">
    <source>
        <dbReference type="ARBA" id="ARBA00011900"/>
    </source>
</evidence>
<dbReference type="InterPro" id="IPR002052">
    <property type="entry name" value="DNA_methylase_N6_adenine_CS"/>
</dbReference>
<dbReference type="EMBL" id="ABCJ01000004">
    <property type="protein sequence ID" value="EDM23576.1"/>
    <property type="molecule type" value="Genomic_DNA"/>
</dbReference>
<dbReference type="PIRSF" id="PIRSF015855">
    <property type="entry name" value="TypeIII_Mtase_mKpnI"/>
    <property type="match status" value="1"/>
</dbReference>
<dbReference type="PROSITE" id="PS00092">
    <property type="entry name" value="N6_MTASE"/>
    <property type="match status" value="1"/>
</dbReference>
<dbReference type="EC" id="2.1.1.72" evidence="2"/>
<sequence length="683" mass="80546">MKQEKLNNIQVIPSKIEELKKLFPEYFDKNGNFLVEKFTQDIQSQTNISKETYSLEWLGKSYARVLATEPVRTLLKENKEWNEQNKNSENLLIKGDNLEVLKHLVNAYENEIKMIYIDPPYNTENNDFVYQDDRKFTPEELSKLAGIDIEKAKRILDFLDSKSNSHSAWLTFMYPRLYIARRLLRKDGVIFISIDDNEIAQLKILMDEIFGEENFIAQFIRKTGIAARLDATHISTEQDYILCYSKNLNLSSFNKQFSNINKGYIYEDKHYKIRGKYKLNKLDRGSIRYSSSLDYPIESPDGTLIYPGGTPENNGWCWRWSKDKVEWGIKNDFIVFKKDKAGNWKVYFKQYQFVDNDNKPIKRTLPFKTLLLENYNNEIGSKEILELFSKKIFSYPKPTTLIKFLINLVSNPDNNDIILDFFAGSGTTGDAVMQLNVENGVDRKFILVQLPEPIDSKKNRVAYEFVKNELGIEYPTIYDITKERLIRSAKKIINDKENEIKEIKEEIEKIHLKEKLTKRDKEKIEKLQEELTQRQNELERIKKLDLSFKEFETIPIPEENLKDIEELTEELEENLFKPITDKNALLTTWKVFDGIKLHRDLVEMDFNGYKGYYLENKLYLIDEGFTLDNLASVLNKIHNEDFLVTKIVINGYVFNSKIQREIFESINNYNKKDLEKIELIIRY</sequence>
<dbReference type="RefSeq" id="WP_007474456.1">
    <property type="nucleotide sequence ID" value="NZ_ABCJ01000004.1"/>
</dbReference>
<name>A0AAI9AG70_9BACT</name>
<comment type="similarity">
    <text evidence="1">Belongs to the N(4)/N(6)-methyltransferase family.</text>
</comment>
<evidence type="ECO:0000313" key="11">
    <source>
        <dbReference type="Proteomes" id="UP000003288"/>
    </source>
</evidence>
<organism evidence="10 11">
    <name type="scientific">Caminibacter mediatlanticus TB-2</name>
    <dbReference type="NCBI Taxonomy" id="391592"/>
    <lineage>
        <taxon>Bacteria</taxon>
        <taxon>Pseudomonadati</taxon>
        <taxon>Campylobacterota</taxon>
        <taxon>Epsilonproteobacteria</taxon>
        <taxon>Nautiliales</taxon>
        <taxon>Nautiliaceae</taxon>
        <taxon>Caminibacter</taxon>
    </lineage>
</organism>
<comment type="caution">
    <text evidence="10">The sequence shown here is derived from an EMBL/GenBank/DDBJ whole genome shotgun (WGS) entry which is preliminary data.</text>
</comment>
<evidence type="ECO:0000259" key="8">
    <source>
        <dbReference type="Pfam" id="PF01555"/>
    </source>
</evidence>
<reference evidence="10 11" key="1">
    <citation type="journal article" date="2011" name="Stand. Genomic Sci.">
        <title>Draft genome sequence of Caminibacter mediatlanticus strain TB-2, an epsilonproteobacterium isolated from a deep-sea hydrothermal vent.</title>
        <authorList>
            <person name="Giovannelli D."/>
            <person name="Ferriera S."/>
            <person name="Johnson J."/>
            <person name="Kravitz S."/>
            <person name="Perez-Rodriguez I."/>
            <person name="Ricci J."/>
            <person name="O'Brien C."/>
            <person name="Voordeckers J.W."/>
            <person name="Bini E."/>
            <person name="Vetriani C."/>
        </authorList>
    </citation>
    <scope>NUCLEOTIDE SEQUENCE [LARGE SCALE GENOMIC DNA]</scope>
    <source>
        <strain evidence="10 11">TB-2</strain>
    </source>
</reference>
<comment type="catalytic activity">
    <reaction evidence="6">
        <text>a 2'-deoxyadenosine in DNA + S-adenosyl-L-methionine = an N(6)-methyl-2'-deoxyadenosine in DNA + S-adenosyl-L-homocysteine + H(+)</text>
        <dbReference type="Rhea" id="RHEA:15197"/>
        <dbReference type="Rhea" id="RHEA-COMP:12418"/>
        <dbReference type="Rhea" id="RHEA-COMP:12419"/>
        <dbReference type="ChEBI" id="CHEBI:15378"/>
        <dbReference type="ChEBI" id="CHEBI:57856"/>
        <dbReference type="ChEBI" id="CHEBI:59789"/>
        <dbReference type="ChEBI" id="CHEBI:90615"/>
        <dbReference type="ChEBI" id="CHEBI:90616"/>
        <dbReference type="EC" id="2.1.1.72"/>
    </reaction>
</comment>
<evidence type="ECO:0000313" key="10">
    <source>
        <dbReference type="EMBL" id="EDM23576.1"/>
    </source>
</evidence>
<dbReference type="PRINTS" id="PR00506">
    <property type="entry name" value="D21N6MTFRASE"/>
</dbReference>
<dbReference type="InterPro" id="IPR002941">
    <property type="entry name" value="DNA_methylase_N4/N6"/>
</dbReference>
<dbReference type="AlphaFoldDB" id="A0AAI9AG70"/>
<accession>A0AAI9AG70</accession>
<evidence type="ECO:0000256" key="4">
    <source>
        <dbReference type="ARBA" id="ARBA00022679"/>
    </source>
</evidence>
<keyword evidence="4" id="KW-0808">Transferase</keyword>
<keyword evidence="3" id="KW-0489">Methyltransferase</keyword>